<dbReference type="Gene3D" id="3.60.10.10">
    <property type="entry name" value="Endonuclease/exonuclease/phosphatase"/>
    <property type="match status" value="1"/>
</dbReference>
<name>A0A4P8XYQ6_9FIRM</name>
<protein>
    <recommendedName>
        <fullName evidence="3">Endonuclease/exonuclease/phosphatase family protein</fullName>
    </recommendedName>
</protein>
<dbReference type="InterPro" id="IPR036691">
    <property type="entry name" value="Endo/exonu/phosph_ase_sf"/>
</dbReference>
<dbReference type="KEGG" id="ruj:E5Z56_07500"/>
<dbReference type="SUPFAM" id="SSF56219">
    <property type="entry name" value="DNase I-like"/>
    <property type="match status" value="1"/>
</dbReference>
<sequence length="272" mass="32196">MEKAVWSPQMIKVAEWNIHMMANVVEKFPYIIEETLEIKNYFYDIIVLVEYKQNIEFEKKLQNIGYRVFTNSPLKKKNEELITIKEDLINEVVEVNKNIPLNVGEIHPNFLHVKFKRKDGKIFNIIGIRNLYGEDYRLQMEAIKRYLAKIVDEDIIVVGDFNVISSNIEKFLPANFRTYQPRHNRSLYNTENFINNYSYFFTEKDKHIIKGMNALDFCISNMEGITNLSYSWDFINHCNVYPKKSTIERNVTKLNIPVGYPDHALFTFVVDI</sequence>
<dbReference type="RefSeq" id="WP_138157253.1">
    <property type="nucleotide sequence ID" value="NZ_CP039381.1"/>
</dbReference>
<reference evidence="1 2" key="1">
    <citation type="submission" date="2019-04" db="EMBL/GenBank/DDBJ databases">
        <authorList>
            <person name="Embree M."/>
            <person name="Gaffney J.R."/>
        </authorList>
    </citation>
    <scope>NUCLEOTIDE SEQUENCE [LARGE SCALE GENOMIC DNA]</scope>
    <source>
        <strain evidence="1 2">JE7A12</strain>
    </source>
</reference>
<evidence type="ECO:0000313" key="1">
    <source>
        <dbReference type="EMBL" id="QCT07210.1"/>
    </source>
</evidence>
<accession>A0A4P8XYQ6</accession>
<keyword evidence="2" id="KW-1185">Reference proteome</keyword>
<dbReference type="AlphaFoldDB" id="A0A4P8XYQ6"/>
<dbReference type="Proteomes" id="UP000301475">
    <property type="component" value="Chromosome"/>
</dbReference>
<proteinExistence type="predicted"/>
<gene>
    <name evidence="1" type="ORF">E5Z56_07500</name>
</gene>
<evidence type="ECO:0000313" key="2">
    <source>
        <dbReference type="Proteomes" id="UP000301475"/>
    </source>
</evidence>
<dbReference type="EMBL" id="CP039381">
    <property type="protein sequence ID" value="QCT07210.1"/>
    <property type="molecule type" value="Genomic_DNA"/>
</dbReference>
<evidence type="ECO:0008006" key="3">
    <source>
        <dbReference type="Google" id="ProtNLM"/>
    </source>
</evidence>
<organism evidence="1 2">
    <name type="scientific">Ruminococcus bovis</name>
    <dbReference type="NCBI Taxonomy" id="2564099"/>
    <lineage>
        <taxon>Bacteria</taxon>
        <taxon>Bacillati</taxon>
        <taxon>Bacillota</taxon>
        <taxon>Clostridia</taxon>
        <taxon>Eubacteriales</taxon>
        <taxon>Oscillospiraceae</taxon>
        <taxon>Ruminococcus</taxon>
    </lineage>
</organism>